<sequence>MAFINFTYESPYKDIEKYGGFYPDGSINVKYTLLAMRNLLQDNIDVINKLLDKSDNIVGIVPYDNGSVEIKTNSTEVLENFANDNIIKLVGASDIVPDYEISETNQDRLNMVNNMVSLNDILDLDTNDNSDSSDGSSNGSENSACNIIFDDNNLNLLIDKYKNLNSSDDELDL</sequence>
<proteinExistence type="predicted"/>
<name>A0A3G5AD51_9VIRU</name>
<reference evidence="1" key="1">
    <citation type="submission" date="2018-10" db="EMBL/GenBank/DDBJ databases">
        <title>Hidden diversity of soil giant viruses.</title>
        <authorList>
            <person name="Schulz F."/>
            <person name="Alteio L."/>
            <person name="Goudeau D."/>
            <person name="Ryan E.M."/>
            <person name="Malmstrom R.R."/>
            <person name="Blanchard J."/>
            <person name="Woyke T."/>
        </authorList>
    </citation>
    <scope>NUCLEOTIDE SEQUENCE</scope>
    <source>
        <strain evidence="1">SAV1</strain>
    </source>
</reference>
<organism evidence="1">
    <name type="scientific">Satyrvirus sp</name>
    <dbReference type="NCBI Taxonomy" id="2487771"/>
    <lineage>
        <taxon>Viruses</taxon>
        <taxon>Varidnaviria</taxon>
        <taxon>Bamfordvirae</taxon>
        <taxon>Nucleocytoviricota</taxon>
        <taxon>Megaviricetes</taxon>
        <taxon>Imitervirales</taxon>
        <taxon>Mimiviridae</taxon>
        <taxon>Megamimivirinae</taxon>
    </lineage>
</organism>
<gene>
    <name evidence="1" type="ORF">Satyrvirus3_31</name>
</gene>
<accession>A0A3G5AD51</accession>
<dbReference type="EMBL" id="MK072439">
    <property type="protein sequence ID" value="AYV85100.1"/>
    <property type="molecule type" value="Genomic_DNA"/>
</dbReference>
<evidence type="ECO:0000313" key="1">
    <source>
        <dbReference type="EMBL" id="AYV85100.1"/>
    </source>
</evidence>
<protein>
    <submittedName>
        <fullName evidence="1">Uncharacterized protein</fullName>
    </submittedName>
</protein>